<dbReference type="SUPFAM" id="SSF101386">
    <property type="entry name" value="all-alpha NTP pyrophosphatases"/>
    <property type="match status" value="1"/>
</dbReference>
<reference evidence="2" key="1">
    <citation type="journal article" date="2020" name="mSystems">
        <title>Genome- and Community-Level Interaction Insights into Carbon Utilization and Element Cycling Functions of Hydrothermarchaeota in Hydrothermal Sediment.</title>
        <authorList>
            <person name="Zhou Z."/>
            <person name="Liu Y."/>
            <person name="Xu W."/>
            <person name="Pan J."/>
            <person name="Luo Z.H."/>
            <person name="Li M."/>
        </authorList>
    </citation>
    <scope>NUCLEOTIDE SEQUENCE [LARGE SCALE GENOMIC DNA]</scope>
    <source>
        <strain evidence="2">SpSt-640</strain>
    </source>
</reference>
<feature type="domain" description="NTP pyrophosphohydrolase MazG-like" evidence="1">
    <location>
        <begin position="3"/>
        <end position="74"/>
    </location>
</feature>
<evidence type="ECO:0000313" key="2">
    <source>
        <dbReference type="EMBL" id="HGQ76697.1"/>
    </source>
</evidence>
<dbReference type="PANTHER" id="PTHR42692">
    <property type="entry name" value="NUCLEOTIDE PYROPHOSPHOHYDROLASE"/>
    <property type="match status" value="1"/>
</dbReference>
<dbReference type="Gene3D" id="1.10.287.1080">
    <property type="entry name" value="MazG-like"/>
    <property type="match status" value="1"/>
</dbReference>
<dbReference type="PANTHER" id="PTHR42692:SF1">
    <property type="entry name" value="NUCLEOTIDE PYROPHOSPHOHYDROLASE"/>
    <property type="match status" value="1"/>
</dbReference>
<dbReference type="AlphaFoldDB" id="A0A7V4CLW6"/>
<comment type="caution">
    <text evidence="2">The sequence shown here is derived from an EMBL/GenBank/DDBJ whole genome shotgun (WGS) entry which is preliminary data.</text>
</comment>
<dbReference type="Pfam" id="PF03819">
    <property type="entry name" value="MazG"/>
    <property type="match status" value="1"/>
</dbReference>
<dbReference type="EMBL" id="DTBH01000045">
    <property type="protein sequence ID" value="HGQ76697.1"/>
    <property type="molecule type" value="Genomic_DNA"/>
</dbReference>
<dbReference type="InterPro" id="IPR004518">
    <property type="entry name" value="MazG-like_dom"/>
</dbReference>
<name>A0A7V4CLW6_FERPE</name>
<proteinExistence type="predicted"/>
<evidence type="ECO:0000259" key="1">
    <source>
        <dbReference type="Pfam" id="PF03819"/>
    </source>
</evidence>
<dbReference type="InterPro" id="IPR011411">
    <property type="entry name" value="MazG-related_YvdC"/>
</dbReference>
<protein>
    <recommendedName>
        <fullName evidence="1">NTP pyrophosphohydrolase MazG-like domain-containing protein</fullName>
    </recommendedName>
</protein>
<organism evidence="2">
    <name type="scientific">Fervidobacterium pennivorans</name>
    <dbReference type="NCBI Taxonomy" id="93466"/>
    <lineage>
        <taxon>Bacteria</taxon>
        <taxon>Thermotogati</taxon>
        <taxon>Thermotogota</taxon>
        <taxon>Thermotogae</taxon>
        <taxon>Thermotogales</taxon>
        <taxon>Fervidobacteriaceae</taxon>
        <taxon>Fervidobacterium</taxon>
    </lineage>
</organism>
<accession>A0A7V4CLW6</accession>
<gene>
    <name evidence="2" type="ORF">ENU12_01970</name>
</gene>
<dbReference type="PIRSF" id="PIRSF036521">
    <property type="entry name" value="UCP036521_pph"/>
    <property type="match status" value="1"/>
</dbReference>
<dbReference type="InterPro" id="IPR047046">
    <property type="entry name" value="YpjD/YvdC"/>
</dbReference>
<sequence>MFASLVEEVGELGREINNIERYKIKREAQTSALDVEIGDVLFSLICIANYFKIDMEDAFLKTLEKYTKRDSQRWTPKKR</sequence>